<name>A0AAE3NKB7_RALSL</name>
<comment type="caution">
    <text evidence="1">The sequence shown here is derived from an EMBL/GenBank/DDBJ whole genome shotgun (WGS) entry which is preliminary data.</text>
</comment>
<reference evidence="1" key="1">
    <citation type="submission" date="2021-09" db="EMBL/GenBank/DDBJ databases">
        <title>Genomic analysis of Ralstonia spp.</title>
        <authorList>
            <person name="Aburjaile F."/>
            <person name="Ariute J.C."/>
            <person name="Pais A.K.L."/>
            <person name="Albuquerque G.M.R."/>
            <person name="Silva A.M.F."/>
            <person name="Brenig B."/>
            <person name="Azevedo V."/>
            <person name="Matiuzzi M."/>
            <person name="Ramos R."/>
            <person name="Goes-Neto A."/>
            <person name="Soares S."/>
            <person name="Iseppon A.M.B."/>
            <person name="Souza E."/>
            <person name="Gama M."/>
        </authorList>
    </citation>
    <scope>NUCLEOTIDE SEQUENCE</scope>
    <source>
        <strain evidence="1">B4</strain>
    </source>
</reference>
<dbReference type="RefSeq" id="WP_184849637.1">
    <property type="nucleotide sequence ID" value="NZ_JABZEH010000001.1"/>
</dbReference>
<dbReference type="Gene3D" id="1.10.3230.30">
    <property type="entry name" value="Phage gp6-like head-tail connector protein"/>
    <property type="match status" value="1"/>
</dbReference>
<evidence type="ECO:0000313" key="2">
    <source>
        <dbReference type="Proteomes" id="UP001143674"/>
    </source>
</evidence>
<evidence type="ECO:0000313" key="1">
    <source>
        <dbReference type="EMBL" id="MDB0523765.1"/>
    </source>
</evidence>
<proteinExistence type="predicted"/>
<accession>A0AAE3NKB7</accession>
<dbReference type="InterPro" id="IPR006450">
    <property type="entry name" value="Phage_HK97_gp6-like"/>
</dbReference>
<sequence length="107" mass="12197">MIEISEIREQLRIEQEETSDALLQRYLRAALRHIERRTNRKLYPAGETLPADAPDNALQLDDDLVLAALLLIGHFDENRSDSTVAAIRSIPTGVAALIESYRWFYDS</sequence>
<dbReference type="AlphaFoldDB" id="A0AAE3NKB7"/>
<organism evidence="1 2">
    <name type="scientific">Ralstonia solanacearum</name>
    <name type="common">Pseudomonas solanacearum</name>
    <dbReference type="NCBI Taxonomy" id="305"/>
    <lineage>
        <taxon>Bacteria</taxon>
        <taxon>Pseudomonadati</taxon>
        <taxon>Pseudomonadota</taxon>
        <taxon>Betaproteobacteria</taxon>
        <taxon>Burkholderiales</taxon>
        <taxon>Burkholderiaceae</taxon>
        <taxon>Ralstonia</taxon>
        <taxon>Ralstonia solanacearum species complex</taxon>
    </lineage>
</organism>
<dbReference type="EMBL" id="JAIVEX010000010">
    <property type="protein sequence ID" value="MDB0523765.1"/>
    <property type="molecule type" value="Genomic_DNA"/>
</dbReference>
<protein>
    <submittedName>
        <fullName evidence="1">Head-tail connector protein</fullName>
    </submittedName>
</protein>
<gene>
    <name evidence="1" type="ORF">LBW55_19365</name>
</gene>
<dbReference type="Proteomes" id="UP001143674">
    <property type="component" value="Unassembled WGS sequence"/>
</dbReference>
<dbReference type="Pfam" id="PF05135">
    <property type="entry name" value="Phage_connect_1"/>
    <property type="match status" value="1"/>
</dbReference>
<dbReference type="CDD" id="cd08054">
    <property type="entry name" value="gp6"/>
    <property type="match status" value="1"/>
</dbReference>
<dbReference type="NCBIfam" id="TIGR01560">
    <property type="entry name" value="put_DNA_pack"/>
    <property type="match status" value="1"/>
</dbReference>
<dbReference type="InterPro" id="IPR021146">
    <property type="entry name" value="Phage_gp6-like_head-tail"/>
</dbReference>